<dbReference type="GO" id="GO:0002949">
    <property type="term" value="P:tRNA threonylcarbamoyladenosine modification"/>
    <property type="evidence" value="ECO:0007669"/>
    <property type="project" value="InterPro"/>
</dbReference>
<dbReference type="Pfam" id="PF02367">
    <property type="entry name" value="TsaE"/>
    <property type="match status" value="1"/>
</dbReference>
<comment type="subcellular location">
    <subcellularLocation>
        <location evidence="1">Cytoplasm</location>
    </subcellularLocation>
</comment>
<dbReference type="GO" id="GO:0005524">
    <property type="term" value="F:ATP binding"/>
    <property type="evidence" value="ECO:0007669"/>
    <property type="project" value="UniProtKB-KW"/>
</dbReference>
<dbReference type="SUPFAM" id="SSF52540">
    <property type="entry name" value="P-loop containing nucleoside triphosphate hydrolases"/>
    <property type="match status" value="1"/>
</dbReference>
<name>A0A327MEW9_9PROT</name>
<dbReference type="InterPro" id="IPR027417">
    <property type="entry name" value="P-loop_NTPase"/>
</dbReference>
<evidence type="ECO:0000256" key="1">
    <source>
        <dbReference type="ARBA" id="ARBA00004496"/>
    </source>
</evidence>
<dbReference type="EMBL" id="QLIX01000001">
    <property type="protein sequence ID" value="RAI60624.1"/>
    <property type="molecule type" value="Genomic_DNA"/>
</dbReference>
<evidence type="ECO:0000256" key="10">
    <source>
        <dbReference type="ARBA" id="ARBA00032441"/>
    </source>
</evidence>
<organism evidence="11 12">
    <name type="scientific">Roseicella frigidaeris</name>
    <dbReference type="NCBI Taxonomy" id="2230885"/>
    <lineage>
        <taxon>Bacteria</taxon>
        <taxon>Pseudomonadati</taxon>
        <taxon>Pseudomonadota</taxon>
        <taxon>Alphaproteobacteria</taxon>
        <taxon>Acetobacterales</taxon>
        <taxon>Roseomonadaceae</taxon>
        <taxon>Roseicella</taxon>
    </lineage>
</organism>
<keyword evidence="11" id="KW-0808">Transferase</keyword>
<proteinExistence type="inferred from homology"/>
<dbReference type="PANTHER" id="PTHR33540:SF2">
    <property type="entry name" value="TRNA THREONYLCARBAMOYLADENOSINE BIOSYNTHESIS PROTEIN TSAE"/>
    <property type="match status" value="1"/>
</dbReference>
<comment type="caution">
    <text evidence="11">The sequence shown here is derived from an EMBL/GenBank/DDBJ whole genome shotgun (WGS) entry which is preliminary data.</text>
</comment>
<evidence type="ECO:0000256" key="9">
    <source>
        <dbReference type="ARBA" id="ARBA00022842"/>
    </source>
</evidence>
<keyword evidence="9" id="KW-0460">Magnesium</keyword>
<accession>A0A327MEW9</accession>
<evidence type="ECO:0000256" key="4">
    <source>
        <dbReference type="ARBA" id="ARBA00022490"/>
    </source>
</evidence>
<dbReference type="RefSeq" id="WP_111467758.1">
    <property type="nucleotide sequence ID" value="NZ_QLIX01000001.1"/>
</dbReference>
<gene>
    <name evidence="11" type="ORF">DOO78_00360</name>
</gene>
<dbReference type="InterPro" id="IPR003442">
    <property type="entry name" value="T6A_TsaE"/>
</dbReference>
<evidence type="ECO:0000256" key="8">
    <source>
        <dbReference type="ARBA" id="ARBA00022840"/>
    </source>
</evidence>
<keyword evidence="12" id="KW-1185">Reference proteome</keyword>
<evidence type="ECO:0000313" key="12">
    <source>
        <dbReference type="Proteomes" id="UP000249065"/>
    </source>
</evidence>
<dbReference type="NCBIfam" id="TIGR00150">
    <property type="entry name" value="T6A_YjeE"/>
    <property type="match status" value="1"/>
</dbReference>
<dbReference type="Proteomes" id="UP000249065">
    <property type="component" value="Unassembled WGS sequence"/>
</dbReference>
<keyword evidence="5" id="KW-0819">tRNA processing</keyword>
<keyword evidence="8" id="KW-0067">ATP-binding</keyword>
<protein>
    <recommendedName>
        <fullName evidence="3">tRNA threonylcarbamoyladenosine biosynthesis protein TsaE</fullName>
    </recommendedName>
    <alternativeName>
        <fullName evidence="10">t(6)A37 threonylcarbamoyladenosine biosynthesis protein TsaE</fullName>
    </alternativeName>
</protein>
<evidence type="ECO:0000256" key="2">
    <source>
        <dbReference type="ARBA" id="ARBA00007599"/>
    </source>
</evidence>
<dbReference type="Gene3D" id="3.40.50.300">
    <property type="entry name" value="P-loop containing nucleotide triphosphate hydrolases"/>
    <property type="match status" value="1"/>
</dbReference>
<reference evidence="12" key="1">
    <citation type="submission" date="2018-06" db="EMBL/GenBank/DDBJ databases">
        <authorList>
            <person name="Khan S.A."/>
        </authorList>
    </citation>
    <scope>NUCLEOTIDE SEQUENCE [LARGE SCALE GENOMIC DNA]</scope>
    <source>
        <strain evidence="12">DB-1506</strain>
    </source>
</reference>
<evidence type="ECO:0000256" key="7">
    <source>
        <dbReference type="ARBA" id="ARBA00022741"/>
    </source>
</evidence>
<dbReference type="GO" id="GO:0046872">
    <property type="term" value="F:metal ion binding"/>
    <property type="evidence" value="ECO:0007669"/>
    <property type="project" value="UniProtKB-KW"/>
</dbReference>
<dbReference type="GO" id="GO:0016740">
    <property type="term" value="F:transferase activity"/>
    <property type="evidence" value="ECO:0007669"/>
    <property type="project" value="UniProtKB-KW"/>
</dbReference>
<dbReference type="OrthoDB" id="9800307at2"/>
<evidence type="ECO:0000313" key="11">
    <source>
        <dbReference type="EMBL" id="RAI60624.1"/>
    </source>
</evidence>
<keyword evidence="6" id="KW-0479">Metal-binding</keyword>
<dbReference type="GO" id="GO:0005737">
    <property type="term" value="C:cytoplasm"/>
    <property type="evidence" value="ECO:0007669"/>
    <property type="project" value="UniProtKB-SubCell"/>
</dbReference>
<dbReference type="AlphaFoldDB" id="A0A327MEW9"/>
<sequence length="153" mass="16027">MPGPLALTLPDLAATGRLAARLAPLLRPGDALLLQGPLGAGKSAFARALLRALTGDPDLEVPSPSFTLVQSYALPDGTEAHHYDLYRLAGPGDLTELGWEEARRGIVIVEWPERLGAEWPAEALLLRLAPGAGEEERLASLSGPPGRLDGLAG</sequence>
<evidence type="ECO:0000256" key="3">
    <source>
        <dbReference type="ARBA" id="ARBA00019010"/>
    </source>
</evidence>
<dbReference type="PANTHER" id="PTHR33540">
    <property type="entry name" value="TRNA THREONYLCARBAMOYLADENOSINE BIOSYNTHESIS PROTEIN TSAE"/>
    <property type="match status" value="1"/>
</dbReference>
<evidence type="ECO:0000256" key="6">
    <source>
        <dbReference type="ARBA" id="ARBA00022723"/>
    </source>
</evidence>
<keyword evidence="4" id="KW-0963">Cytoplasm</keyword>
<evidence type="ECO:0000256" key="5">
    <source>
        <dbReference type="ARBA" id="ARBA00022694"/>
    </source>
</evidence>
<keyword evidence="7" id="KW-0547">Nucleotide-binding</keyword>
<comment type="similarity">
    <text evidence="2">Belongs to the TsaE family.</text>
</comment>